<feature type="compositionally biased region" description="Polar residues" evidence="1">
    <location>
        <begin position="90"/>
        <end position="99"/>
    </location>
</feature>
<proteinExistence type="predicted"/>
<keyword evidence="2" id="KW-0812">Transmembrane</keyword>
<accession>A0A546XCH9</accession>
<evidence type="ECO:0000313" key="4">
    <source>
        <dbReference type="Proteomes" id="UP000315434"/>
    </source>
</evidence>
<gene>
    <name evidence="3" type="ORF">EXN68_20180</name>
</gene>
<feature type="transmembrane region" description="Helical" evidence="2">
    <location>
        <begin position="33"/>
        <end position="53"/>
    </location>
</feature>
<dbReference type="OrthoDB" id="8293497at2"/>
<name>A0A546XCH9_RHIRH</name>
<dbReference type="RefSeq" id="WP_142842541.1">
    <property type="nucleotide sequence ID" value="NZ_JAPZAA010000003.1"/>
</dbReference>
<evidence type="ECO:0000256" key="2">
    <source>
        <dbReference type="SAM" id="Phobius"/>
    </source>
</evidence>
<feature type="region of interest" description="Disordered" evidence="1">
    <location>
        <begin position="67"/>
        <end position="107"/>
    </location>
</feature>
<comment type="caution">
    <text evidence="3">The sequence shown here is derived from an EMBL/GenBank/DDBJ whole genome shotgun (WGS) entry which is preliminary data.</text>
</comment>
<keyword evidence="2" id="KW-0472">Membrane</keyword>
<sequence length="107" mass="12180">MIARFMMWNAPEMLYQDISETVAKSANQRSPGWVTRISAVLIFVLVANHLVRFSRADAFARKRLPPATDLARKPSRGTTRALKRSGDGPDSQSWDQNGRYTEHPPYF</sequence>
<protein>
    <submittedName>
        <fullName evidence="3">Uncharacterized protein</fullName>
    </submittedName>
</protein>
<organism evidence="3 4">
    <name type="scientific">Rhizobium rhizogenes</name>
    <name type="common">Agrobacterium rhizogenes</name>
    <dbReference type="NCBI Taxonomy" id="359"/>
    <lineage>
        <taxon>Bacteria</taxon>
        <taxon>Pseudomonadati</taxon>
        <taxon>Pseudomonadota</taxon>
        <taxon>Alphaproteobacteria</taxon>
        <taxon>Hyphomicrobiales</taxon>
        <taxon>Rhizobiaceae</taxon>
        <taxon>Rhizobium/Agrobacterium group</taxon>
        <taxon>Rhizobium</taxon>
    </lineage>
</organism>
<evidence type="ECO:0000256" key="1">
    <source>
        <dbReference type="SAM" id="MobiDB-lite"/>
    </source>
</evidence>
<dbReference type="EMBL" id="SGNY01000007">
    <property type="protein sequence ID" value="TRA98430.1"/>
    <property type="molecule type" value="Genomic_DNA"/>
</dbReference>
<evidence type="ECO:0000313" key="3">
    <source>
        <dbReference type="EMBL" id="TRA98430.1"/>
    </source>
</evidence>
<keyword evidence="2" id="KW-1133">Transmembrane helix</keyword>
<dbReference type="AlphaFoldDB" id="A0A546XCH9"/>
<dbReference type="Proteomes" id="UP000315434">
    <property type="component" value="Unassembled WGS sequence"/>
</dbReference>
<reference evidence="3 4" key="1">
    <citation type="journal article" date="2019" name="Appl. Microbiol. Biotechnol.">
        <title>Differential efficiency of wild type rhizogenic strains for rol gene transformation of plants.</title>
        <authorList>
            <person name="Desmet S."/>
            <person name="De Keyser E."/>
            <person name="Van Vaerenbergh J."/>
            <person name="Baeyen S."/>
            <person name="Van Huylenbroeck J."/>
            <person name="Geelen D."/>
            <person name="Dhooghe E."/>
        </authorList>
    </citation>
    <scope>NUCLEOTIDE SEQUENCE [LARGE SCALE GENOMIC DNA]</scope>
    <source>
        <strain evidence="3 4">GBBC3284</strain>
    </source>
</reference>